<keyword evidence="1" id="KW-0812">Transmembrane</keyword>
<evidence type="ECO:0000313" key="2">
    <source>
        <dbReference type="EMBL" id="GGH08989.1"/>
    </source>
</evidence>
<evidence type="ECO:0000256" key="1">
    <source>
        <dbReference type="SAM" id="Phobius"/>
    </source>
</evidence>
<accession>A0ABQ1Y191</accession>
<name>A0ABQ1Y191_9PROT</name>
<dbReference type="Proteomes" id="UP000648722">
    <property type="component" value="Unassembled WGS sequence"/>
</dbReference>
<feature type="transmembrane region" description="Helical" evidence="1">
    <location>
        <begin position="20"/>
        <end position="42"/>
    </location>
</feature>
<protein>
    <recommendedName>
        <fullName evidence="4">Prepilin-type N-terminal cleavage/methylation domain-containing protein</fullName>
    </recommendedName>
</protein>
<keyword evidence="1" id="KW-0472">Membrane</keyword>
<organism evidence="2 3">
    <name type="scientific">Glycocaulis albus</name>
    <dbReference type="NCBI Taxonomy" id="1382801"/>
    <lineage>
        <taxon>Bacteria</taxon>
        <taxon>Pseudomonadati</taxon>
        <taxon>Pseudomonadota</taxon>
        <taxon>Alphaproteobacteria</taxon>
        <taxon>Maricaulales</taxon>
        <taxon>Maricaulaceae</taxon>
        <taxon>Glycocaulis</taxon>
    </lineage>
</organism>
<keyword evidence="3" id="KW-1185">Reference proteome</keyword>
<dbReference type="EMBL" id="BMFS01000020">
    <property type="protein sequence ID" value="GGH08989.1"/>
    <property type="molecule type" value="Genomic_DNA"/>
</dbReference>
<reference evidence="3" key="1">
    <citation type="journal article" date="2019" name="Int. J. Syst. Evol. Microbiol.">
        <title>The Global Catalogue of Microorganisms (GCM) 10K type strain sequencing project: providing services to taxonomists for standard genome sequencing and annotation.</title>
        <authorList>
            <consortium name="The Broad Institute Genomics Platform"/>
            <consortium name="The Broad Institute Genome Sequencing Center for Infectious Disease"/>
            <person name="Wu L."/>
            <person name="Ma J."/>
        </authorList>
    </citation>
    <scope>NUCLEOTIDE SEQUENCE [LARGE SCALE GENOMIC DNA]</scope>
    <source>
        <strain evidence="3">CGMCC 1.12766</strain>
    </source>
</reference>
<keyword evidence="1" id="KW-1133">Transmembrane helix</keyword>
<evidence type="ECO:0000313" key="3">
    <source>
        <dbReference type="Proteomes" id="UP000648722"/>
    </source>
</evidence>
<gene>
    <name evidence="2" type="ORF">GCM10007420_27240</name>
</gene>
<proteinExistence type="predicted"/>
<evidence type="ECO:0008006" key="4">
    <source>
        <dbReference type="Google" id="ProtNLM"/>
    </source>
</evidence>
<dbReference type="RefSeq" id="WP_188453147.1">
    <property type="nucleotide sequence ID" value="NZ_BMFS01000020.1"/>
</dbReference>
<sequence>MREETSHSLGEAGFILSETLIALTIIALAISLFLAAAASILAHVERAEQRAAAALVASDVVAGLRFASRGCPEGASGIRDGLAWRVEADCLSQAQAPLHLGLAHITVTVRWRDGTRPGDLQLETWHWVIDEP</sequence>
<comment type="caution">
    <text evidence="2">The sequence shown here is derived from an EMBL/GenBank/DDBJ whole genome shotgun (WGS) entry which is preliminary data.</text>
</comment>